<protein>
    <submittedName>
        <fullName evidence="5">Inositol monophosphatase</fullName>
    </submittedName>
</protein>
<evidence type="ECO:0000256" key="4">
    <source>
        <dbReference type="PIRSR" id="PIRSR600760-2"/>
    </source>
</evidence>
<evidence type="ECO:0000256" key="3">
    <source>
        <dbReference type="ARBA" id="ARBA00022842"/>
    </source>
</evidence>
<dbReference type="SUPFAM" id="SSF56655">
    <property type="entry name" value="Carbohydrate phosphatase"/>
    <property type="match status" value="1"/>
</dbReference>
<dbReference type="PANTHER" id="PTHR20854">
    <property type="entry name" value="INOSITOL MONOPHOSPHATASE"/>
    <property type="match status" value="1"/>
</dbReference>
<dbReference type="InterPro" id="IPR020583">
    <property type="entry name" value="Inositol_monoP_metal-BS"/>
</dbReference>
<dbReference type="RefSeq" id="WP_208740722.1">
    <property type="nucleotide sequence ID" value="NZ_CP024915.1"/>
</dbReference>
<feature type="binding site" evidence="4">
    <location>
        <position position="102"/>
    </location>
    <ligand>
        <name>Mg(2+)</name>
        <dbReference type="ChEBI" id="CHEBI:18420"/>
        <label>1</label>
        <note>catalytic</note>
    </ligand>
</feature>
<dbReference type="GO" id="GO:0046872">
    <property type="term" value="F:metal ion binding"/>
    <property type="evidence" value="ECO:0007669"/>
    <property type="project" value="UniProtKB-KW"/>
</dbReference>
<dbReference type="Gene3D" id="3.40.190.80">
    <property type="match status" value="1"/>
</dbReference>
<dbReference type="PRINTS" id="PR00377">
    <property type="entry name" value="IMPHPHTASES"/>
</dbReference>
<dbReference type="PANTHER" id="PTHR20854:SF4">
    <property type="entry name" value="INOSITOL-1-MONOPHOSPHATASE-RELATED"/>
    <property type="match status" value="1"/>
</dbReference>
<dbReference type="Gene3D" id="3.30.540.10">
    <property type="entry name" value="Fructose-1,6-Bisphosphatase, subunit A, domain 1"/>
    <property type="match status" value="1"/>
</dbReference>
<proteinExistence type="predicted"/>
<gene>
    <name evidence="5" type="ORF">CVO76_03760</name>
</gene>
<feature type="binding site" evidence="4">
    <location>
        <position position="82"/>
    </location>
    <ligand>
        <name>Mg(2+)</name>
        <dbReference type="ChEBI" id="CHEBI:18420"/>
        <label>1</label>
        <note>catalytic</note>
    </ligand>
</feature>
<feature type="binding site" evidence="4">
    <location>
        <position position="104"/>
    </location>
    <ligand>
        <name>Mg(2+)</name>
        <dbReference type="ChEBI" id="CHEBI:18420"/>
        <label>1</label>
        <note>catalytic</note>
    </ligand>
</feature>
<evidence type="ECO:0000256" key="1">
    <source>
        <dbReference type="ARBA" id="ARBA00022723"/>
    </source>
</evidence>
<keyword evidence="1 4" id="KW-0479">Metal-binding</keyword>
<dbReference type="Proteomes" id="UP000239187">
    <property type="component" value="Chromosome"/>
</dbReference>
<evidence type="ECO:0000313" key="6">
    <source>
        <dbReference type="Proteomes" id="UP000239187"/>
    </source>
</evidence>
<dbReference type="InterPro" id="IPR000760">
    <property type="entry name" value="Inositol_monophosphatase-like"/>
</dbReference>
<name>A0A2L0UC99_9MICC</name>
<dbReference type="GO" id="GO:0008934">
    <property type="term" value="F:inositol monophosphate 1-phosphatase activity"/>
    <property type="evidence" value="ECO:0007669"/>
    <property type="project" value="TreeGrafter"/>
</dbReference>
<accession>A0A2L0UC99</accession>
<dbReference type="GO" id="GO:0006020">
    <property type="term" value="P:inositol metabolic process"/>
    <property type="evidence" value="ECO:0007669"/>
    <property type="project" value="TreeGrafter"/>
</dbReference>
<evidence type="ECO:0000256" key="2">
    <source>
        <dbReference type="ARBA" id="ARBA00022801"/>
    </source>
</evidence>
<comment type="cofactor">
    <cofactor evidence="4">
        <name>Mg(2+)</name>
        <dbReference type="ChEBI" id="CHEBI:18420"/>
    </cofactor>
</comment>
<keyword evidence="3 4" id="KW-0460">Magnesium</keyword>
<sequence length="297" mass="30183">MTTGPAGPSGDGRAPTPEALLHLARQAAAAGAEVLARRDPAALGATSKSSDSDWVTAFDVAAERAVRRVVLDSRPHDAITGEELGTTVPAGSGAAGIRWSIDPLDGTTNFIRNIVYYGTSVAAADADGTWLAGVVHAPALRRIYWASRGGGAWLSDQGRVRRLAGPGTDRGRILGTGFSYDAATRAGQVDDLGAFLHGFGDLRTLGSAALDLCMVADGSLDAFVERGLHEHDIAAGALIAEEAGVVVLRPPLRSVLDGGPTEAERLAAVTAAGTPGFLAAVRGSAAPTSAPTTEGAS</sequence>
<organism evidence="5 6">
    <name type="scientific">Arthrobacter agilis</name>
    <dbReference type="NCBI Taxonomy" id="37921"/>
    <lineage>
        <taxon>Bacteria</taxon>
        <taxon>Bacillati</taxon>
        <taxon>Actinomycetota</taxon>
        <taxon>Actinomycetes</taxon>
        <taxon>Micrococcales</taxon>
        <taxon>Micrococcaceae</taxon>
        <taxon>Arthrobacter</taxon>
    </lineage>
</organism>
<feature type="binding site" evidence="4">
    <location>
        <position position="232"/>
    </location>
    <ligand>
        <name>Mg(2+)</name>
        <dbReference type="ChEBI" id="CHEBI:18420"/>
        <label>1</label>
        <note>catalytic</note>
    </ligand>
</feature>
<feature type="binding site" evidence="4">
    <location>
        <position position="105"/>
    </location>
    <ligand>
        <name>Mg(2+)</name>
        <dbReference type="ChEBI" id="CHEBI:18420"/>
        <label>1</label>
        <note>catalytic</note>
    </ligand>
</feature>
<reference evidence="5 6" key="1">
    <citation type="submission" date="2017-11" db="EMBL/GenBank/DDBJ databases">
        <title>Draft genome of Arthrobacter agilis strain UMCV2, a plant growth-promoting rhizobacterium and biocontrol capacity of phytopathogenic fungi.</title>
        <authorList>
            <person name="Martinez-Camara R."/>
            <person name="Santoyo G."/>
            <person name="Moreno-Hagelsieb G."/>
            <person name="Valencia-Cantero E."/>
        </authorList>
    </citation>
    <scope>NUCLEOTIDE SEQUENCE [LARGE SCALE GENOMIC DNA]</scope>
    <source>
        <strain evidence="5 6">UMCV2</strain>
    </source>
</reference>
<evidence type="ECO:0000313" key="5">
    <source>
        <dbReference type="EMBL" id="AUZ86856.1"/>
    </source>
</evidence>
<dbReference type="AlphaFoldDB" id="A0A2L0UC99"/>
<dbReference type="PROSITE" id="PS00629">
    <property type="entry name" value="IMP_1"/>
    <property type="match status" value="1"/>
</dbReference>
<dbReference type="EMBL" id="CP024915">
    <property type="protein sequence ID" value="AUZ86856.1"/>
    <property type="molecule type" value="Genomic_DNA"/>
</dbReference>
<dbReference type="Pfam" id="PF00459">
    <property type="entry name" value="Inositol_P"/>
    <property type="match status" value="1"/>
</dbReference>
<dbReference type="GO" id="GO:0007165">
    <property type="term" value="P:signal transduction"/>
    <property type="evidence" value="ECO:0007669"/>
    <property type="project" value="TreeGrafter"/>
</dbReference>
<keyword evidence="2" id="KW-0378">Hydrolase</keyword>